<keyword evidence="2" id="KW-1185">Reference proteome</keyword>
<comment type="caution">
    <text evidence="1">The sequence shown here is derived from an EMBL/GenBank/DDBJ whole genome shotgun (WGS) entry which is preliminary data.</text>
</comment>
<proteinExistence type="predicted"/>
<sequence>MNFNSFGYKVVLVILLLPAVVLGWECTCNVETKVHDGMMGESLKYKLGAVASILVAGAIGVSIPILGRRFQALKPENDIFFMIKAFAAGVILATGFIHILPDAFLTLNSPCLPQNPWREFPFPGLFAMLASIGTLMIDTFATSLYTKMHFNKHKQVNADIEEAGNEHAGHVHIHTHATHGHAHGAAVPSSLQVNLPSRVRQRIISQVLELGIVVHSVIIGMSLGASQRPETIKPLMAALSFHQFFEGMGLGGCISQANFKSLSTGIMAFFFSLTAPVGVGIGIGISSAYSKSSPTALIIEGSFNSASAGILIYMALVDLLAADFMDPRMQSNFRLQIGAQVSLLLGTGCMSVLAKWA</sequence>
<reference evidence="2" key="1">
    <citation type="journal article" date="2023" name="Nat. Plants">
        <title>Single-cell RNA sequencing provides a high-resolution roadmap for understanding the multicellular compartmentation of specialized metabolism.</title>
        <authorList>
            <person name="Sun S."/>
            <person name="Shen X."/>
            <person name="Li Y."/>
            <person name="Li Y."/>
            <person name="Wang S."/>
            <person name="Li R."/>
            <person name="Zhang H."/>
            <person name="Shen G."/>
            <person name="Guo B."/>
            <person name="Wei J."/>
            <person name="Xu J."/>
            <person name="St-Pierre B."/>
            <person name="Chen S."/>
            <person name="Sun C."/>
        </authorList>
    </citation>
    <scope>NUCLEOTIDE SEQUENCE [LARGE SCALE GENOMIC DNA]</scope>
</reference>
<dbReference type="EMBL" id="CM044703">
    <property type="protein sequence ID" value="KAI5674534.1"/>
    <property type="molecule type" value="Genomic_DNA"/>
</dbReference>
<evidence type="ECO:0000313" key="1">
    <source>
        <dbReference type="EMBL" id="KAI5674534.1"/>
    </source>
</evidence>
<dbReference type="Proteomes" id="UP001060085">
    <property type="component" value="Linkage Group LG03"/>
</dbReference>
<gene>
    <name evidence="1" type="ORF">M9H77_14898</name>
</gene>
<accession>A0ACC0BPI9</accession>
<name>A0ACC0BPI9_CATRO</name>
<evidence type="ECO:0000313" key="2">
    <source>
        <dbReference type="Proteomes" id="UP001060085"/>
    </source>
</evidence>
<protein>
    <submittedName>
        <fullName evidence="1">Uncharacterized protein</fullName>
    </submittedName>
</protein>
<organism evidence="1 2">
    <name type="scientific">Catharanthus roseus</name>
    <name type="common">Madagascar periwinkle</name>
    <name type="synonym">Vinca rosea</name>
    <dbReference type="NCBI Taxonomy" id="4058"/>
    <lineage>
        <taxon>Eukaryota</taxon>
        <taxon>Viridiplantae</taxon>
        <taxon>Streptophyta</taxon>
        <taxon>Embryophyta</taxon>
        <taxon>Tracheophyta</taxon>
        <taxon>Spermatophyta</taxon>
        <taxon>Magnoliopsida</taxon>
        <taxon>eudicotyledons</taxon>
        <taxon>Gunneridae</taxon>
        <taxon>Pentapetalae</taxon>
        <taxon>asterids</taxon>
        <taxon>lamiids</taxon>
        <taxon>Gentianales</taxon>
        <taxon>Apocynaceae</taxon>
        <taxon>Rauvolfioideae</taxon>
        <taxon>Vinceae</taxon>
        <taxon>Catharanthinae</taxon>
        <taxon>Catharanthus</taxon>
    </lineage>
</organism>